<protein>
    <submittedName>
        <fullName evidence="1">Uncharacterized protein</fullName>
    </submittedName>
</protein>
<dbReference type="EMBL" id="BART01020656">
    <property type="protein sequence ID" value="GAH05085.1"/>
    <property type="molecule type" value="Genomic_DNA"/>
</dbReference>
<reference evidence="1" key="1">
    <citation type="journal article" date="2014" name="Front. Microbiol.">
        <title>High frequency of phylogenetically diverse reductive dehalogenase-homologous genes in deep subseafloor sedimentary metagenomes.</title>
        <authorList>
            <person name="Kawai M."/>
            <person name="Futagami T."/>
            <person name="Toyoda A."/>
            <person name="Takaki Y."/>
            <person name="Nishi S."/>
            <person name="Hori S."/>
            <person name="Arai W."/>
            <person name="Tsubouchi T."/>
            <person name="Morono Y."/>
            <person name="Uchiyama I."/>
            <person name="Ito T."/>
            <person name="Fujiyama A."/>
            <person name="Inagaki F."/>
            <person name="Takami H."/>
        </authorList>
    </citation>
    <scope>NUCLEOTIDE SEQUENCE</scope>
    <source>
        <strain evidence="1">Expedition CK06-06</strain>
    </source>
</reference>
<name>X1D9X2_9ZZZZ</name>
<proteinExistence type="predicted"/>
<dbReference type="AlphaFoldDB" id="X1D9X2"/>
<gene>
    <name evidence="1" type="ORF">S01H4_38310</name>
</gene>
<evidence type="ECO:0000313" key="1">
    <source>
        <dbReference type="EMBL" id="GAH05085.1"/>
    </source>
</evidence>
<organism evidence="1">
    <name type="scientific">marine sediment metagenome</name>
    <dbReference type="NCBI Taxonomy" id="412755"/>
    <lineage>
        <taxon>unclassified sequences</taxon>
        <taxon>metagenomes</taxon>
        <taxon>ecological metagenomes</taxon>
    </lineage>
</organism>
<sequence>MVGIAEIAFHMLDVDKSALHSKLLSGEFFSFLDRRAYSLIPISAL</sequence>
<comment type="caution">
    <text evidence="1">The sequence shown here is derived from an EMBL/GenBank/DDBJ whole genome shotgun (WGS) entry which is preliminary data.</text>
</comment>
<accession>X1D9X2</accession>